<keyword evidence="2" id="KW-1185">Reference proteome</keyword>
<organism evidence="1 2">
    <name type="scientific">Streptomyces fildesensis</name>
    <dbReference type="NCBI Taxonomy" id="375757"/>
    <lineage>
        <taxon>Bacteria</taxon>
        <taxon>Bacillati</taxon>
        <taxon>Actinomycetota</taxon>
        <taxon>Actinomycetes</taxon>
        <taxon>Kitasatosporales</taxon>
        <taxon>Streptomycetaceae</taxon>
        <taxon>Streptomyces</taxon>
    </lineage>
</organism>
<proteinExistence type="predicted"/>
<protein>
    <recommendedName>
        <fullName evidence="3">Molecular chaperone DnaJ</fullName>
    </recommendedName>
</protein>
<dbReference type="EMBL" id="JBITYG010000009">
    <property type="protein sequence ID" value="MFI9104292.1"/>
    <property type="molecule type" value="Genomic_DNA"/>
</dbReference>
<sequence>MPTPNASSPRVCPDCDGFPCVAITTGTRTPNGQRTTVTVNCHACHGTGTAPVRRRLLVPAGR</sequence>
<evidence type="ECO:0000313" key="1">
    <source>
        <dbReference type="EMBL" id="MFI9104292.1"/>
    </source>
</evidence>
<name>A0ABW8CEP8_9ACTN</name>
<accession>A0ABW8CEP8</accession>
<evidence type="ECO:0000313" key="2">
    <source>
        <dbReference type="Proteomes" id="UP001614394"/>
    </source>
</evidence>
<evidence type="ECO:0008006" key="3">
    <source>
        <dbReference type="Google" id="ProtNLM"/>
    </source>
</evidence>
<gene>
    <name evidence="1" type="ORF">ACIGXA_27630</name>
</gene>
<reference evidence="1 2" key="1">
    <citation type="submission" date="2024-10" db="EMBL/GenBank/DDBJ databases">
        <title>The Natural Products Discovery Center: Release of the First 8490 Sequenced Strains for Exploring Actinobacteria Biosynthetic Diversity.</title>
        <authorList>
            <person name="Kalkreuter E."/>
            <person name="Kautsar S.A."/>
            <person name="Yang D."/>
            <person name="Bader C.D."/>
            <person name="Teijaro C.N."/>
            <person name="Fluegel L."/>
            <person name="Davis C.M."/>
            <person name="Simpson J.R."/>
            <person name="Lauterbach L."/>
            <person name="Steele A.D."/>
            <person name="Gui C."/>
            <person name="Meng S."/>
            <person name="Li G."/>
            <person name="Viehrig K."/>
            <person name="Ye F."/>
            <person name="Su P."/>
            <person name="Kiefer A.F."/>
            <person name="Nichols A."/>
            <person name="Cepeda A.J."/>
            <person name="Yan W."/>
            <person name="Fan B."/>
            <person name="Jiang Y."/>
            <person name="Adhikari A."/>
            <person name="Zheng C.-J."/>
            <person name="Schuster L."/>
            <person name="Cowan T.M."/>
            <person name="Smanski M.J."/>
            <person name="Chevrette M.G."/>
            <person name="De Carvalho L.P.S."/>
            <person name="Shen B."/>
        </authorList>
    </citation>
    <scope>NUCLEOTIDE SEQUENCE [LARGE SCALE GENOMIC DNA]</scope>
    <source>
        <strain evidence="1 2">NPDC053399</strain>
    </source>
</reference>
<comment type="caution">
    <text evidence="1">The sequence shown here is derived from an EMBL/GenBank/DDBJ whole genome shotgun (WGS) entry which is preliminary data.</text>
</comment>
<dbReference type="Proteomes" id="UP001614394">
    <property type="component" value="Unassembled WGS sequence"/>
</dbReference>
<dbReference type="RefSeq" id="WP_399654399.1">
    <property type="nucleotide sequence ID" value="NZ_JBITYG010000009.1"/>
</dbReference>